<accession>A0A0H5DQ96</accession>
<feature type="domain" description="Amidohydrolase-related" evidence="8">
    <location>
        <begin position="320"/>
        <end position="376"/>
    </location>
</feature>
<evidence type="ECO:0000256" key="4">
    <source>
        <dbReference type="ARBA" id="ARBA00023277"/>
    </source>
</evidence>
<evidence type="ECO:0000259" key="8">
    <source>
        <dbReference type="Pfam" id="PF01979"/>
    </source>
</evidence>
<dbReference type="PANTHER" id="PTHR11113">
    <property type="entry name" value="N-ACETYLGLUCOSAMINE-6-PHOSPHATE DEACETYLASE"/>
    <property type="match status" value="1"/>
</dbReference>
<evidence type="ECO:0000256" key="3">
    <source>
        <dbReference type="ARBA" id="ARBA00022801"/>
    </source>
</evidence>
<evidence type="ECO:0000256" key="6">
    <source>
        <dbReference type="PIRSR" id="PIRSR038994-1"/>
    </source>
</evidence>
<dbReference type="SUPFAM" id="SSF51556">
    <property type="entry name" value="Metallo-dependent hydrolases"/>
    <property type="match status" value="1"/>
</dbReference>
<dbReference type="AlphaFoldDB" id="A0A0H5DQ96"/>
<evidence type="ECO:0000256" key="5">
    <source>
        <dbReference type="PIRNR" id="PIRNR038994"/>
    </source>
</evidence>
<dbReference type="OrthoDB" id="9776488at2"/>
<proteinExistence type="inferred from homology"/>
<dbReference type="Pfam" id="PF01979">
    <property type="entry name" value="Amidohydro_1"/>
    <property type="match status" value="1"/>
</dbReference>
<feature type="binding site" evidence="7">
    <location>
        <position position="128"/>
    </location>
    <ligand>
        <name>Zn(2+)</name>
        <dbReference type="ChEBI" id="CHEBI:29105"/>
    </ligand>
</feature>
<dbReference type="PANTHER" id="PTHR11113:SF14">
    <property type="entry name" value="N-ACETYLGLUCOSAMINE-6-PHOSPHATE DEACETYLASE"/>
    <property type="match status" value="1"/>
</dbReference>
<keyword evidence="4 5" id="KW-0119">Carbohydrate metabolism</keyword>
<evidence type="ECO:0000313" key="9">
    <source>
        <dbReference type="EMBL" id="CRX38677.1"/>
    </source>
</evidence>
<dbReference type="GO" id="GO:0046872">
    <property type="term" value="F:metal ion binding"/>
    <property type="evidence" value="ECO:0007669"/>
    <property type="project" value="UniProtKB-KW"/>
</dbReference>
<feature type="binding site" evidence="7">
    <location>
        <position position="195"/>
    </location>
    <ligand>
        <name>Zn(2+)</name>
        <dbReference type="ChEBI" id="CHEBI:29105"/>
    </ligand>
</feature>
<dbReference type="GO" id="GO:0006046">
    <property type="term" value="P:N-acetylglucosamine catabolic process"/>
    <property type="evidence" value="ECO:0007669"/>
    <property type="project" value="TreeGrafter"/>
</dbReference>
<dbReference type="SUPFAM" id="SSF51338">
    <property type="entry name" value="Composite domain of metallo-dependent hydrolases"/>
    <property type="match status" value="1"/>
</dbReference>
<evidence type="ECO:0000313" key="10">
    <source>
        <dbReference type="Proteomes" id="UP000220251"/>
    </source>
</evidence>
<name>A0A0H5DQ96_9BACT</name>
<evidence type="ECO:0000256" key="7">
    <source>
        <dbReference type="PIRSR" id="PIRSR038994-3"/>
    </source>
</evidence>
<reference evidence="10" key="1">
    <citation type="submission" date="2015-06" db="EMBL/GenBank/DDBJ databases">
        <authorList>
            <person name="Bertelli C."/>
        </authorList>
    </citation>
    <scope>NUCLEOTIDE SEQUENCE [LARGE SCALE GENOMIC DNA]</scope>
    <source>
        <strain evidence="10">CRIB-30</strain>
    </source>
</reference>
<comment type="cofactor">
    <cofactor evidence="7">
        <name>a divalent metal cation</name>
        <dbReference type="ChEBI" id="CHEBI:60240"/>
    </cofactor>
    <text evidence="7">Binds 1 divalent metal cation per subunit.</text>
</comment>
<keyword evidence="10" id="KW-1185">Reference proteome</keyword>
<dbReference type="InterPro" id="IPR011059">
    <property type="entry name" value="Metal-dep_hydrolase_composite"/>
</dbReference>
<evidence type="ECO:0000256" key="2">
    <source>
        <dbReference type="ARBA" id="ARBA00022723"/>
    </source>
</evidence>
<gene>
    <name evidence="9" type="primary">nagA</name>
    <name evidence="9" type="ORF">ELAC_1338</name>
</gene>
<evidence type="ECO:0000256" key="1">
    <source>
        <dbReference type="ARBA" id="ARBA00010716"/>
    </source>
</evidence>
<feature type="binding site" evidence="7">
    <location>
        <position position="216"/>
    </location>
    <ligand>
        <name>Zn(2+)</name>
        <dbReference type="ChEBI" id="CHEBI:29105"/>
    </ligand>
</feature>
<dbReference type="Gene3D" id="2.30.40.10">
    <property type="entry name" value="Urease, subunit C, domain 1"/>
    <property type="match status" value="1"/>
</dbReference>
<sequence>MPGILRIKNGYLLKDKKFRKEDLYVDQGRGVIIPKAVRVEEEIDARGLFLSPGLIDLQLNGVRGVDFSVDPAGLLKASDYLPLEGVTAFMPTVITLPIAKYPSLLSDYDEVLKNRRFLGAEPLGIHLEGPFFNPGKRGAHAEENVITSFDRERGLEGYFGSLSSIKMATLAPEVGHGIELVELFTKANVRVFLGHTESAAHLALEARKRGAVGITHLFNAMPSFHHREGGLIGLCLLKRHFYYSLIADGKHLSEEALSLAWSLNPEGLFLVSDACALLGTDSDEATLGGEPVLRKGGVPARPDGRLASGALGLSGAVQRLWGASGCSREEALLAATEKPARIIGEFPRRGSLEEGAIADIALFDDNLVLKGCFVKGAMKLAVPS</sequence>
<dbReference type="InterPro" id="IPR006680">
    <property type="entry name" value="Amidohydro-rel"/>
</dbReference>
<dbReference type="InterPro" id="IPR032466">
    <property type="entry name" value="Metal_Hydrolase"/>
</dbReference>
<keyword evidence="3 5" id="KW-0378">Hydrolase</keyword>
<feature type="active site" description="Proton donor/acceptor" evidence="6">
    <location>
        <position position="273"/>
    </location>
</feature>
<organism evidence="9 10">
    <name type="scientific">Estrella lausannensis</name>
    <dbReference type="NCBI Taxonomy" id="483423"/>
    <lineage>
        <taxon>Bacteria</taxon>
        <taxon>Pseudomonadati</taxon>
        <taxon>Chlamydiota</taxon>
        <taxon>Chlamydiia</taxon>
        <taxon>Parachlamydiales</taxon>
        <taxon>Candidatus Criblamydiaceae</taxon>
        <taxon>Estrella</taxon>
    </lineage>
</organism>
<dbReference type="GO" id="GO:0008448">
    <property type="term" value="F:N-acetylglucosamine-6-phosphate deacetylase activity"/>
    <property type="evidence" value="ECO:0007669"/>
    <property type="project" value="UniProtKB-EC"/>
</dbReference>
<dbReference type="InterPro" id="IPR003764">
    <property type="entry name" value="GlcNAc_6-P_deAcase"/>
</dbReference>
<keyword evidence="2 7" id="KW-0479">Metal-binding</keyword>
<dbReference type="PIRSF" id="PIRSF038994">
    <property type="entry name" value="NagA"/>
    <property type="match status" value="1"/>
</dbReference>
<dbReference type="RefSeq" id="WP_098038536.1">
    <property type="nucleotide sequence ID" value="NZ_CWGJ01000015.1"/>
</dbReference>
<dbReference type="Gene3D" id="3.20.20.140">
    <property type="entry name" value="Metal-dependent hydrolases"/>
    <property type="match status" value="1"/>
</dbReference>
<comment type="similarity">
    <text evidence="1 5">Belongs to the metallo-dependent hydrolases superfamily. NagA family.</text>
</comment>
<dbReference type="EMBL" id="CWGJ01000015">
    <property type="protein sequence ID" value="CRX38677.1"/>
    <property type="molecule type" value="Genomic_DNA"/>
</dbReference>
<dbReference type="EC" id="3.5.1.25" evidence="9"/>
<protein>
    <submittedName>
        <fullName evidence="9">N-acetylglucosamine-6-phosphate deacetylase</fullName>
        <ecNumber evidence="9">3.5.1.25</ecNumber>
    </submittedName>
</protein>
<dbReference type="Proteomes" id="UP000220251">
    <property type="component" value="Unassembled WGS sequence"/>
</dbReference>